<dbReference type="PROSITE" id="PS50883">
    <property type="entry name" value="EAL"/>
    <property type="match status" value="1"/>
</dbReference>
<dbReference type="GO" id="GO:0071111">
    <property type="term" value="F:cyclic-guanylate-specific phosphodiesterase activity"/>
    <property type="evidence" value="ECO:0007669"/>
    <property type="project" value="UniProtKB-EC"/>
</dbReference>
<keyword evidence="3" id="KW-0973">c-di-GMP</keyword>
<dbReference type="InterPro" id="IPR035919">
    <property type="entry name" value="EAL_sf"/>
</dbReference>
<dbReference type="GO" id="GO:0071732">
    <property type="term" value="P:cellular response to nitric oxide"/>
    <property type="evidence" value="ECO:0007669"/>
    <property type="project" value="UniProtKB-ARBA"/>
</dbReference>
<dbReference type="KEGG" id="asim:FE240_10325"/>
<dbReference type="SMART" id="SM00267">
    <property type="entry name" value="GGDEF"/>
    <property type="match status" value="1"/>
</dbReference>
<dbReference type="InterPro" id="IPR001633">
    <property type="entry name" value="EAL_dom"/>
</dbReference>
<evidence type="ECO:0000259" key="5">
    <source>
        <dbReference type="PROSITE" id="PS50112"/>
    </source>
</evidence>
<evidence type="ECO:0000256" key="4">
    <source>
        <dbReference type="ARBA" id="ARBA00051114"/>
    </source>
</evidence>
<dbReference type="EMBL" id="CP040449">
    <property type="protein sequence ID" value="QFI55046.1"/>
    <property type="molecule type" value="Genomic_DNA"/>
</dbReference>
<dbReference type="PROSITE" id="PS50887">
    <property type="entry name" value="GGDEF"/>
    <property type="match status" value="1"/>
</dbReference>
<dbReference type="Pfam" id="PF00563">
    <property type="entry name" value="EAL"/>
    <property type="match status" value="1"/>
</dbReference>
<accession>A0A5J6WV86</accession>
<dbReference type="SMART" id="SM00091">
    <property type="entry name" value="PAS"/>
    <property type="match status" value="1"/>
</dbReference>
<dbReference type="PANTHER" id="PTHR44757">
    <property type="entry name" value="DIGUANYLATE CYCLASE DGCP"/>
    <property type="match status" value="1"/>
</dbReference>
<reference evidence="9 10" key="1">
    <citation type="submission" date="2019-05" db="EMBL/GenBank/DDBJ databases">
        <title>OXA-830, a novel chromosomally encoded expanded-spectrum class D beta-lactamase in Aeromonas simiae.</title>
        <authorList>
            <person name="Zhou W."/>
            <person name="Chen Q."/>
        </authorList>
    </citation>
    <scope>NUCLEOTIDE SEQUENCE [LARGE SCALE GENOMIC DNA]</scope>
    <source>
        <strain evidence="9 10">A6</strain>
    </source>
</reference>
<feature type="domain" description="EAL" evidence="7">
    <location>
        <begin position="691"/>
        <end position="945"/>
    </location>
</feature>
<dbReference type="InterPro" id="IPR029787">
    <property type="entry name" value="Nucleotide_cyclase"/>
</dbReference>
<dbReference type="Pfam" id="PF00990">
    <property type="entry name" value="GGDEF"/>
    <property type="match status" value="1"/>
</dbReference>
<dbReference type="NCBIfam" id="TIGR00254">
    <property type="entry name" value="GGDEF"/>
    <property type="match status" value="1"/>
</dbReference>
<dbReference type="CDD" id="cd01949">
    <property type="entry name" value="GGDEF"/>
    <property type="match status" value="1"/>
</dbReference>
<sequence length="954" mass="105259">MSVHATRLTWFFDGVKGAGLWSPDTVAHALGSALPDTRALQALARQALQAGHSLAASLPSRLGDALDVTAQPCGADAALLHLDVTPLCAAGMAPLEQVQSLLALSCELSRQKHLGEVWAVLTSWLHQAGAGRCQLWLGETQLQRRLDTAQAPPATLKTQEHEALLALLRQPTPLLLPAAHPLAARLPSLCQGEMTLWLPVALTQGGMALLLCEWNEPQAPATLSHMALLASLTTLLRHTLDRERTHGLELDSHRRSQQVERVSQALSARTGMEFLDALINQLLVTFSLDGAWLAERSGHGRARLLVGRGEHPDQDYPLVDSLCEPVYLGQPVLTPLAAARYYYGLPLHNGHGMVCGHLALVGSDASRLPDIESLLQTLSSRIAAELERLQVEAQLRLSAVAFETHEGIIITDPAFTILRVNKAFTQITGYESREVLGCVLGEGIWQRGGLDYRLDHLNRWQGETERQRRDGSSCAQWERVTPVPDERGHITHFVICFEDISERKAAQRTIQDLAYYDELTGLPNRRQLQESLAGAFEQAKQSESIGALLFIDLDHFKTINDSLGHATGDWLLRQVADRLQRLIRQEDILARLGGDEFVLLLPRLSTSPPQAEMQADLIGERLIAELSTPYPFEGQSLHIGASVGITLFPGRDQSVDDLLKQADTAMYQAKSAGRRTLRFFDSSMQLQADRRLLINNELRSALDNNELLLYYQPQQMVEGGELIGVEALLRWQSPGRGMISPAEFIPIAEETDLIVDIGYWVLLQACHQFVAWQEAGLHIPQLSVNVSAKQFHAPDFVERVYEALAITGMEPTCLNLEITESVVLGHAEDTIQKMAELKALGISFAIDDFGAGYSSLSYLKRLPADELKIDRSFIQDIPHDADNMAIVEAVLAMARHMGFSVTAEGVESRQQLAFLQAQGCNFYQGFLASKPLPEANLRHYVGRLAERRAALLDT</sequence>
<evidence type="ECO:0000259" key="7">
    <source>
        <dbReference type="PROSITE" id="PS50883"/>
    </source>
</evidence>
<organism evidence="9 10">
    <name type="scientific">Aeromonas simiae</name>
    <dbReference type="NCBI Taxonomy" id="218936"/>
    <lineage>
        <taxon>Bacteria</taxon>
        <taxon>Pseudomonadati</taxon>
        <taxon>Pseudomonadota</taxon>
        <taxon>Gammaproteobacteria</taxon>
        <taxon>Aeromonadales</taxon>
        <taxon>Aeromonadaceae</taxon>
        <taxon>Aeromonas</taxon>
    </lineage>
</organism>
<evidence type="ECO:0000313" key="10">
    <source>
        <dbReference type="Proteomes" id="UP000594034"/>
    </source>
</evidence>
<dbReference type="Gene3D" id="3.20.20.450">
    <property type="entry name" value="EAL domain"/>
    <property type="match status" value="1"/>
</dbReference>
<dbReference type="SUPFAM" id="SSF141868">
    <property type="entry name" value="EAL domain-like"/>
    <property type="match status" value="1"/>
</dbReference>
<dbReference type="FunFam" id="3.20.20.450:FF:000001">
    <property type="entry name" value="Cyclic di-GMP phosphodiesterase yahA"/>
    <property type="match status" value="1"/>
</dbReference>
<dbReference type="PANTHER" id="PTHR44757:SF2">
    <property type="entry name" value="BIOFILM ARCHITECTURE MAINTENANCE PROTEIN MBAA"/>
    <property type="match status" value="1"/>
</dbReference>
<dbReference type="Gene3D" id="3.30.450.20">
    <property type="entry name" value="PAS domain"/>
    <property type="match status" value="1"/>
</dbReference>
<dbReference type="SUPFAM" id="SSF55781">
    <property type="entry name" value="GAF domain-like"/>
    <property type="match status" value="1"/>
</dbReference>
<protein>
    <recommendedName>
        <fullName evidence="2">cyclic-guanylate-specific phosphodiesterase</fullName>
        <ecNumber evidence="2">3.1.4.52</ecNumber>
    </recommendedName>
</protein>
<evidence type="ECO:0000313" key="9">
    <source>
        <dbReference type="EMBL" id="QFI55046.1"/>
    </source>
</evidence>
<comment type="catalytic activity">
    <reaction evidence="4">
        <text>3',3'-c-di-GMP + H2O = 5'-phosphoguanylyl(3'-&gt;5')guanosine + H(+)</text>
        <dbReference type="Rhea" id="RHEA:24902"/>
        <dbReference type="ChEBI" id="CHEBI:15377"/>
        <dbReference type="ChEBI" id="CHEBI:15378"/>
        <dbReference type="ChEBI" id="CHEBI:58754"/>
        <dbReference type="ChEBI" id="CHEBI:58805"/>
        <dbReference type="EC" id="3.1.4.52"/>
    </reaction>
    <physiologicalReaction direction="left-to-right" evidence="4">
        <dbReference type="Rhea" id="RHEA:24903"/>
    </physiologicalReaction>
</comment>
<evidence type="ECO:0000256" key="3">
    <source>
        <dbReference type="ARBA" id="ARBA00022636"/>
    </source>
</evidence>
<dbReference type="PROSITE" id="PS50113">
    <property type="entry name" value="PAC"/>
    <property type="match status" value="1"/>
</dbReference>
<dbReference type="NCBIfam" id="TIGR00229">
    <property type="entry name" value="sensory_box"/>
    <property type="match status" value="1"/>
</dbReference>
<evidence type="ECO:0000259" key="8">
    <source>
        <dbReference type="PROSITE" id="PS50887"/>
    </source>
</evidence>
<dbReference type="InterPro" id="IPR000014">
    <property type="entry name" value="PAS"/>
</dbReference>
<dbReference type="InterPro" id="IPR000700">
    <property type="entry name" value="PAS-assoc_C"/>
</dbReference>
<dbReference type="SMART" id="SM00052">
    <property type="entry name" value="EAL"/>
    <property type="match status" value="1"/>
</dbReference>
<evidence type="ECO:0000256" key="2">
    <source>
        <dbReference type="ARBA" id="ARBA00012282"/>
    </source>
</evidence>
<dbReference type="InterPro" id="IPR035965">
    <property type="entry name" value="PAS-like_dom_sf"/>
</dbReference>
<dbReference type="SUPFAM" id="SSF55785">
    <property type="entry name" value="PYP-like sensor domain (PAS domain)"/>
    <property type="match status" value="1"/>
</dbReference>
<evidence type="ECO:0000256" key="1">
    <source>
        <dbReference type="ARBA" id="ARBA00001946"/>
    </source>
</evidence>
<comment type="cofactor">
    <cofactor evidence="1">
        <name>Mg(2+)</name>
        <dbReference type="ChEBI" id="CHEBI:18420"/>
    </cofactor>
</comment>
<dbReference type="CDD" id="cd00130">
    <property type="entry name" value="PAS"/>
    <property type="match status" value="1"/>
</dbReference>
<dbReference type="CDD" id="cd01948">
    <property type="entry name" value="EAL"/>
    <property type="match status" value="1"/>
</dbReference>
<dbReference type="InterPro" id="IPR052155">
    <property type="entry name" value="Biofilm_reg_signaling"/>
</dbReference>
<proteinExistence type="predicted"/>
<dbReference type="Gene3D" id="3.30.70.270">
    <property type="match status" value="1"/>
</dbReference>
<dbReference type="SUPFAM" id="SSF55073">
    <property type="entry name" value="Nucleotide cyclase"/>
    <property type="match status" value="1"/>
</dbReference>
<dbReference type="InterPro" id="IPR043128">
    <property type="entry name" value="Rev_trsase/Diguanyl_cyclase"/>
</dbReference>
<dbReference type="Pfam" id="PF13426">
    <property type="entry name" value="PAS_9"/>
    <property type="match status" value="1"/>
</dbReference>
<name>A0A5J6WV86_9GAMM</name>
<gene>
    <name evidence="9" type="ORF">FE240_10325</name>
</gene>
<dbReference type="RefSeq" id="WP_193000722.1">
    <property type="nucleotide sequence ID" value="NZ_CP040449.1"/>
</dbReference>
<dbReference type="AlphaFoldDB" id="A0A5J6WV86"/>
<dbReference type="Proteomes" id="UP000594034">
    <property type="component" value="Chromosome"/>
</dbReference>
<dbReference type="FunFam" id="3.30.70.270:FF:000001">
    <property type="entry name" value="Diguanylate cyclase domain protein"/>
    <property type="match status" value="1"/>
</dbReference>
<feature type="domain" description="PAS" evidence="5">
    <location>
        <begin position="393"/>
        <end position="437"/>
    </location>
</feature>
<dbReference type="EC" id="3.1.4.52" evidence="2"/>
<dbReference type="PROSITE" id="PS50112">
    <property type="entry name" value="PAS"/>
    <property type="match status" value="1"/>
</dbReference>
<keyword evidence="10" id="KW-1185">Reference proteome</keyword>
<evidence type="ECO:0000259" key="6">
    <source>
        <dbReference type="PROSITE" id="PS50113"/>
    </source>
</evidence>
<feature type="domain" description="PAC" evidence="6">
    <location>
        <begin position="460"/>
        <end position="512"/>
    </location>
</feature>
<dbReference type="InterPro" id="IPR000160">
    <property type="entry name" value="GGDEF_dom"/>
</dbReference>
<feature type="domain" description="GGDEF" evidence="8">
    <location>
        <begin position="544"/>
        <end position="682"/>
    </location>
</feature>